<evidence type="ECO:0000256" key="1">
    <source>
        <dbReference type="ARBA" id="ARBA00001971"/>
    </source>
</evidence>
<comment type="cofactor">
    <cofactor evidence="1">
        <name>heme</name>
        <dbReference type="ChEBI" id="CHEBI:30413"/>
    </cofactor>
</comment>
<keyword evidence="5 8" id="KW-0560">Oxidoreductase</keyword>
<evidence type="ECO:0000313" key="9">
    <source>
        <dbReference type="EMBL" id="NKY89359.1"/>
    </source>
</evidence>
<keyword evidence="4 8" id="KW-0479">Metal-binding</keyword>
<dbReference type="EMBL" id="JAAXPE010000044">
    <property type="protein sequence ID" value="NKY89359.1"/>
    <property type="molecule type" value="Genomic_DNA"/>
</dbReference>
<sequence length="409" mass="44925">MTSHTDPIVLNPEGSDIQGEVALILERGPIVPVVLPGGLPAWSVADMANLKQILASDNVSKDPRRHWPAYRDKRIGAEFPLINWVNTTTMFTSYGVDHRRLRSFVLPSFTKARTDKLEPRIQEIADDTVKRLAAAPQTEVVDIRQEYAYPLPLQAINLLIGVVDHLVLPLRECVDGIFDVRASADEAAANFNRMIGLLKELADYSRDHPGDNMVSSLVANADDPDVDFSEEELIGTLYLIINAGHETTVNLIDQAIFQLLTHPEHRAAALDGSVSWDEVIEEALRLEAPVAHAPLRYAVRDFTQAGVTIKEGDLILAGFAGPGRDPQVHGENANQFDPRRPNKDHLAFGYGAHRCLGSALARMEARVALPTLFEAFPGMELAVSPDELESLPGIISNAHRSLPVFLNGQ</sequence>
<comment type="similarity">
    <text evidence="2 8">Belongs to the cytochrome P450 family.</text>
</comment>
<dbReference type="RefSeq" id="WP_040723671.1">
    <property type="nucleotide sequence ID" value="NZ_CAWPHS010000039.1"/>
</dbReference>
<protein>
    <submittedName>
        <fullName evidence="9">Cytochrome P450</fullName>
    </submittedName>
</protein>
<evidence type="ECO:0000313" key="10">
    <source>
        <dbReference type="Proteomes" id="UP000523447"/>
    </source>
</evidence>
<dbReference type="InterPro" id="IPR002397">
    <property type="entry name" value="Cyt_P450_B"/>
</dbReference>
<evidence type="ECO:0000256" key="2">
    <source>
        <dbReference type="ARBA" id="ARBA00010617"/>
    </source>
</evidence>
<dbReference type="PRINTS" id="PR00385">
    <property type="entry name" value="P450"/>
</dbReference>
<keyword evidence="7 8" id="KW-0503">Monooxygenase</keyword>
<dbReference type="PANTHER" id="PTHR46696">
    <property type="entry name" value="P450, PUTATIVE (EUROFUNG)-RELATED"/>
    <property type="match status" value="1"/>
</dbReference>
<dbReference type="PRINTS" id="PR00359">
    <property type="entry name" value="BP450"/>
</dbReference>
<dbReference type="Pfam" id="PF00067">
    <property type="entry name" value="p450"/>
    <property type="match status" value="1"/>
</dbReference>
<evidence type="ECO:0000256" key="3">
    <source>
        <dbReference type="ARBA" id="ARBA00022617"/>
    </source>
</evidence>
<evidence type="ECO:0000256" key="8">
    <source>
        <dbReference type="RuleBase" id="RU000461"/>
    </source>
</evidence>
<dbReference type="FunFam" id="1.10.630.10:FF:000018">
    <property type="entry name" value="Cytochrome P450 monooxygenase"/>
    <property type="match status" value="1"/>
</dbReference>
<dbReference type="InterPro" id="IPR036396">
    <property type="entry name" value="Cyt_P450_sf"/>
</dbReference>
<dbReference type="CDD" id="cd11029">
    <property type="entry name" value="CYP107-like"/>
    <property type="match status" value="1"/>
</dbReference>
<keyword evidence="6 8" id="KW-0408">Iron</keyword>
<evidence type="ECO:0000256" key="6">
    <source>
        <dbReference type="ARBA" id="ARBA00023004"/>
    </source>
</evidence>
<dbReference type="PANTHER" id="PTHR46696:SF1">
    <property type="entry name" value="CYTOCHROME P450 YJIB-RELATED"/>
    <property type="match status" value="1"/>
</dbReference>
<dbReference type="GO" id="GO:0005506">
    <property type="term" value="F:iron ion binding"/>
    <property type="evidence" value="ECO:0007669"/>
    <property type="project" value="InterPro"/>
</dbReference>
<evidence type="ECO:0000256" key="5">
    <source>
        <dbReference type="ARBA" id="ARBA00023002"/>
    </source>
</evidence>
<keyword evidence="10" id="KW-1185">Reference proteome</keyword>
<gene>
    <name evidence="9" type="ORF">HGA07_27645</name>
</gene>
<dbReference type="InterPro" id="IPR001128">
    <property type="entry name" value="Cyt_P450"/>
</dbReference>
<dbReference type="Proteomes" id="UP000523447">
    <property type="component" value="Unassembled WGS sequence"/>
</dbReference>
<dbReference type="GO" id="GO:0004497">
    <property type="term" value="F:monooxygenase activity"/>
    <property type="evidence" value="ECO:0007669"/>
    <property type="project" value="UniProtKB-KW"/>
</dbReference>
<name>A0A7X6RL55_9NOCA</name>
<evidence type="ECO:0000256" key="4">
    <source>
        <dbReference type="ARBA" id="ARBA00022723"/>
    </source>
</evidence>
<dbReference type="GO" id="GO:0020037">
    <property type="term" value="F:heme binding"/>
    <property type="evidence" value="ECO:0007669"/>
    <property type="project" value="InterPro"/>
</dbReference>
<accession>A0A7X6RL55</accession>
<keyword evidence="3 8" id="KW-0349">Heme</keyword>
<comment type="caution">
    <text evidence="9">The sequence shown here is derived from an EMBL/GenBank/DDBJ whole genome shotgun (WGS) entry which is preliminary data.</text>
</comment>
<dbReference type="Gene3D" id="1.10.630.10">
    <property type="entry name" value="Cytochrome P450"/>
    <property type="match status" value="1"/>
</dbReference>
<dbReference type="GO" id="GO:0016705">
    <property type="term" value="F:oxidoreductase activity, acting on paired donors, with incorporation or reduction of molecular oxygen"/>
    <property type="evidence" value="ECO:0007669"/>
    <property type="project" value="InterPro"/>
</dbReference>
<organism evidence="9 10">
    <name type="scientific">Nocardia veterana</name>
    <dbReference type="NCBI Taxonomy" id="132249"/>
    <lineage>
        <taxon>Bacteria</taxon>
        <taxon>Bacillati</taxon>
        <taxon>Actinomycetota</taxon>
        <taxon>Actinomycetes</taxon>
        <taxon>Mycobacteriales</taxon>
        <taxon>Nocardiaceae</taxon>
        <taxon>Nocardia</taxon>
    </lineage>
</organism>
<dbReference type="SUPFAM" id="SSF48264">
    <property type="entry name" value="Cytochrome P450"/>
    <property type="match status" value="1"/>
</dbReference>
<reference evidence="9 10" key="1">
    <citation type="submission" date="2020-04" db="EMBL/GenBank/DDBJ databases">
        <title>MicrobeNet Type strains.</title>
        <authorList>
            <person name="Nicholson A.C."/>
        </authorList>
    </citation>
    <scope>NUCLEOTIDE SEQUENCE [LARGE SCALE GENOMIC DNA]</scope>
    <source>
        <strain evidence="9 10">DSM 44445</strain>
    </source>
</reference>
<proteinExistence type="inferred from homology"/>
<dbReference type="AlphaFoldDB" id="A0A7X6RL55"/>
<evidence type="ECO:0000256" key="7">
    <source>
        <dbReference type="ARBA" id="ARBA00023033"/>
    </source>
</evidence>
<dbReference type="InterPro" id="IPR017972">
    <property type="entry name" value="Cyt_P450_CS"/>
</dbReference>
<dbReference type="PROSITE" id="PS00086">
    <property type="entry name" value="CYTOCHROME_P450"/>
    <property type="match status" value="1"/>
</dbReference>